<dbReference type="Proteomes" id="UP000541535">
    <property type="component" value="Unassembled WGS sequence"/>
</dbReference>
<protein>
    <submittedName>
        <fullName evidence="16">Hemoglobin/transferrin/lactoferrin receptor protein</fullName>
    </submittedName>
</protein>
<evidence type="ECO:0000313" key="16">
    <source>
        <dbReference type="EMBL" id="MBB3117095.1"/>
    </source>
</evidence>
<dbReference type="CDD" id="cd01347">
    <property type="entry name" value="ligand_gated_channel"/>
    <property type="match status" value="1"/>
</dbReference>
<dbReference type="GO" id="GO:0015232">
    <property type="term" value="F:heme transmembrane transporter activity"/>
    <property type="evidence" value="ECO:0007669"/>
    <property type="project" value="InterPro"/>
</dbReference>
<feature type="chain" id="PRO_5031060250" evidence="13">
    <location>
        <begin position="17"/>
        <end position="739"/>
    </location>
</feature>
<dbReference type="InterPro" id="IPR012910">
    <property type="entry name" value="Plug_dom"/>
</dbReference>
<dbReference type="Gene3D" id="2.170.130.10">
    <property type="entry name" value="TonB-dependent receptor, plug domain"/>
    <property type="match status" value="1"/>
</dbReference>
<dbReference type="InterPro" id="IPR011276">
    <property type="entry name" value="TonB_haem/Hb_rcpt"/>
</dbReference>
<proteinExistence type="inferred from homology"/>
<evidence type="ECO:0000259" key="14">
    <source>
        <dbReference type="Pfam" id="PF00593"/>
    </source>
</evidence>
<keyword evidence="3 11" id="KW-0813">Transport</keyword>
<dbReference type="InterPro" id="IPR010949">
    <property type="entry name" value="TonB_Hb/transfer/lactofer_rcpt"/>
</dbReference>
<evidence type="ECO:0000256" key="2">
    <source>
        <dbReference type="ARBA" id="ARBA00009810"/>
    </source>
</evidence>
<evidence type="ECO:0000256" key="6">
    <source>
        <dbReference type="ARBA" id="ARBA00022729"/>
    </source>
</evidence>
<evidence type="ECO:0000256" key="4">
    <source>
        <dbReference type="ARBA" id="ARBA00022452"/>
    </source>
</evidence>
<keyword evidence="7 12" id="KW-0798">TonB box</keyword>
<dbReference type="InterPro" id="IPR037066">
    <property type="entry name" value="Plug_dom_sf"/>
</dbReference>
<keyword evidence="10 11" id="KW-0998">Cell outer membrane</keyword>
<accession>A0A7W5FRW3</accession>
<evidence type="ECO:0000313" key="17">
    <source>
        <dbReference type="Proteomes" id="UP000541535"/>
    </source>
</evidence>
<evidence type="ECO:0000256" key="5">
    <source>
        <dbReference type="ARBA" id="ARBA00022692"/>
    </source>
</evidence>
<organism evidence="16 17">
    <name type="scientific">Pseudoduganella violacea</name>
    <dbReference type="NCBI Taxonomy" id="1715466"/>
    <lineage>
        <taxon>Bacteria</taxon>
        <taxon>Pseudomonadati</taxon>
        <taxon>Pseudomonadota</taxon>
        <taxon>Betaproteobacteria</taxon>
        <taxon>Burkholderiales</taxon>
        <taxon>Oxalobacteraceae</taxon>
        <taxon>Telluria group</taxon>
        <taxon>Pseudoduganella</taxon>
    </lineage>
</organism>
<dbReference type="NCBIfam" id="TIGR01785">
    <property type="entry name" value="TonB-hemin"/>
    <property type="match status" value="1"/>
</dbReference>
<evidence type="ECO:0000259" key="15">
    <source>
        <dbReference type="Pfam" id="PF07715"/>
    </source>
</evidence>
<feature type="domain" description="TonB-dependent receptor-like beta-barrel" evidence="14">
    <location>
        <begin position="276"/>
        <end position="699"/>
    </location>
</feature>
<dbReference type="GO" id="GO:0015344">
    <property type="term" value="F:siderophore uptake transmembrane transporter activity"/>
    <property type="evidence" value="ECO:0007669"/>
    <property type="project" value="TreeGrafter"/>
</dbReference>
<keyword evidence="9 16" id="KW-0675">Receptor</keyword>
<keyword evidence="4 11" id="KW-1134">Transmembrane beta strand</keyword>
<evidence type="ECO:0000256" key="3">
    <source>
        <dbReference type="ARBA" id="ARBA00022448"/>
    </source>
</evidence>
<dbReference type="EMBL" id="JACHXD010000001">
    <property type="protein sequence ID" value="MBB3117095.1"/>
    <property type="molecule type" value="Genomic_DNA"/>
</dbReference>
<evidence type="ECO:0000256" key="1">
    <source>
        <dbReference type="ARBA" id="ARBA00004571"/>
    </source>
</evidence>
<dbReference type="GO" id="GO:0009279">
    <property type="term" value="C:cell outer membrane"/>
    <property type="evidence" value="ECO:0007669"/>
    <property type="project" value="UniProtKB-SubCell"/>
</dbReference>
<evidence type="ECO:0000256" key="7">
    <source>
        <dbReference type="ARBA" id="ARBA00023077"/>
    </source>
</evidence>
<feature type="domain" description="TonB-dependent receptor plug" evidence="15">
    <location>
        <begin position="35"/>
        <end position="147"/>
    </location>
</feature>
<dbReference type="Pfam" id="PF07715">
    <property type="entry name" value="Plug"/>
    <property type="match status" value="1"/>
</dbReference>
<keyword evidence="8 11" id="KW-0472">Membrane</keyword>
<reference evidence="16 17" key="1">
    <citation type="submission" date="2020-08" db="EMBL/GenBank/DDBJ databases">
        <title>Genomic Encyclopedia of Type Strains, Phase III (KMG-III): the genomes of soil and plant-associated and newly described type strains.</title>
        <authorList>
            <person name="Whitman W."/>
        </authorList>
    </citation>
    <scope>NUCLEOTIDE SEQUENCE [LARGE SCALE GENOMIC DNA]</scope>
    <source>
        <strain evidence="16 17">CECT 8897</strain>
    </source>
</reference>
<dbReference type="Pfam" id="PF00593">
    <property type="entry name" value="TonB_dep_Rec_b-barrel"/>
    <property type="match status" value="1"/>
</dbReference>
<comment type="subcellular location">
    <subcellularLocation>
        <location evidence="1 11">Cell outer membrane</location>
        <topology evidence="1 11">Multi-pass membrane protein</topology>
    </subcellularLocation>
</comment>
<dbReference type="RefSeq" id="WP_183439097.1">
    <property type="nucleotide sequence ID" value="NZ_JACHXD010000001.1"/>
</dbReference>
<evidence type="ECO:0000256" key="13">
    <source>
        <dbReference type="SAM" id="SignalP"/>
    </source>
</evidence>
<dbReference type="GO" id="GO:0044718">
    <property type="term" value="P:siderophore transmembrane transport"/>
    <property type="evidence" value="ECO:0007669"/>
    <property type="project" value="TreeGrafter"/>
</dbReference>
<dbReference type="AlphaFoldDB" id="A0A7W5FRW3"/>
<dbReference type="InterPro" id="IPR039426">
    <property type="entry name" value="TonB-dep_rcpt-like"/>
</dbReference>
<dbReference type="SUPFAM" id="SSF56935">
    <property type="entry name" value="Porins"/>
    <property type="match status" value="1"/>
</dbReference>
<evidence type="ECO:0000256" key="12">
    <source>
        <dbReference type="RuleBase" id="RU003357"/>
    </source>
</evidence>
<dbReference type="Gene3D" id="2.40.170.20">
    <property type="entry name" value="TonB-dependent receptor, beta-barrel domain"/>
    <property type="match status" value="1"/>
</dbReference>
<name>A0A7W5FRW3_9BURK</name>
<sequence length="739" mass="80707">MAAALVLALSAPLAHADKTLSTITVTATRTETAAENVAATVSVLERAEIERRLPGDAADLLRNEADVALARDLRRFGATRVNIRGIEDNRVTQMVDGVRLPDFYNGGGPTNFTMNAPGGASPDFLKRVEILRGAASSLYGSDAIGGVVGYLTLDPADLLAPGQRTAARYRISRNGDNDALRHSLMGAWRGESGEALLGYSRATAHAFENMGSDDSHTAKRSLPNPQDIRDQGLLMKFAYRPASGHKLSATLEGRKIDSDVDVLRLATSLPKVSAMSGDDHSRRLRGTVEWQHMPQGAWYERLTAKLYHQDSDTKNYNRQQRERTSATCAASGPVGVNNCLIDQEFLFSQIATGASLQFESGLKLGGQDHLLTYGVDTSRVKTEERRDATVRNQTTGTVGKNLAGDIFPLRDFAIGNTDTIAFFAQDEISGLAGGSLSLTPSLRYDWRRLAPKVDALAQAVLDNIKRKVARQSDGSLSPKLAAMWTFKPGVSAYGQLARGYRVPNYEEVNGAFRNNSQMYSIVPNPDLKAETSVGLEVGLKLNADKLRGQVALYDNRYRDFIASVQLNCPSDPRCVPAPIRMTSMYQNLSRVRIHGAEARAVWDVAPGWKLDGSVAVARGDNRSDGQPLNTVEPQRLSAGLLHDAGAWGAELRLRAAKAVTRTDDSDGAWFRPAGYGVSDLALWWRPMKGTQINLALNNLTDKKYWLWSDIRQSEGRDLTGADFYTQPGRKLSASLSYQF</sequence>
<gene>
    <name evidence="16" type="ORF">FHS03_000114</name>
</gene>
<dbReference type="PANTHER" id="PTHR30069:SF29">
    <property type="entry name" value="HEMOGLOBIN AND HEMOGLOBIN-HAPTOGLOBIN-BINDING PROTEIN 1-RELATED"/>
    <property type="match status" value="1"/>
</dbReference>
<dbReference type="PROSITE" id="PS52016">
    <property type="entry name" value="TONB_DEPENDENT_REC_3"/>
    <property type="match status" value="1"/>
</dbReference>
<keyword evidence="5 11" id="KW-0812">Transmembrane</keyword>
<keyword evidence="17" id="KW-1185">Reference proteome</keyword>
<comment type="similarity">
    <text evidence="2 11 12">Belongs to the TonB-dependent receptor family.</text>
</comment>
<dbReference type="PANTHER" id="PTHR30069">
    <property type="entry name" value="TONB-DEPENDENT OUTER MEMBRANE RECEPTOR"/>
    <property type="match status" value="1"/>
</dbReference>
<feature type="signal peptide" evidence="13">
    <location>
        <begin position="1"/>
        <end position="16"/>
    </location>
</feature>
<dbReference type="InterPro" id="IPR036942">
    <property type="entry name" value="Beta-barrel_TonB_sf"/>
</dbReference>
<dbReference type="NCBIfam" id="TIGR01786">
    <property type="entry name" value="TonB-hemlactrns"/>
    <property type="match status" value="1"/>
</dbReference>
<comment type="caution">
    <text evidence="16">The sequence shown here is derived from an EMBL/GenBank/DDBJ whole genome shotgun (WGS) entry which is preliminary data.</text>
</comment>
<evidence type="ECO:0000256" key="11">
    <source>
        <dbReference type="PROSITE-ProRule" id="PRU01360"/>
    </source>
</evidence>
<keyword evidence="6 13" id="KW-0732">Signal</keyword>
<evidence type="ECO:0000256" key="8">
    <source>
        <dbReference type="ARBA" id="ARBA00023136"/>
    </source>
</evidence>
<evidence type="ECO:0000256" key="10">
    <source>
        <dbReference type="ARBA" id="ARBA00023237"/>
    </source>
</evidence>
<dbReference type="InterPro" id="IPR000531">
    <property type="entry name" value="Beta-barrel_TonB"/>
</dbReference>
<evidence type="ECO:0000256" key="9">
    <source>
        <dbReference type="ARBA" id="ARBA00023170"/>
    </source>
</evidence>